<dbReference type="Proteomes" id="UP000235786">
    <property type="component" value="Unassembled WGS sequence"/>
</dbReference>
<feature type="compositionally biased region" description="Pro residues" evidence="1">
    <location>
        <begin position="414"/>
        <end position="423"/>
    </location>
</feature>
<feature type="compositionally biased region" description="Basic and acidic residues" evidence="1">
    <location>
        <begin position="447"/>
        <end position="468"/>
    </location>
</feature>
<feature type="region of interest" description="Disordered" evidence="1">
    <location>
        <begin position="446"/>
        <end position="679"/>
    </location>
</feature>
<feature type="compositionally biased region" description="Basic and acidic residues" evidence="1">
    <location>
        <begin position="573"/>
        <end position="582"/>
    </location>
</feature>
<name>A0A2J6RJS8_HYAVF</name>
<feature type="compositionally biased region" description="Polar residues" evidence="1">
    <location>
        <begin position="181"/>
        <end position="191"/>
    </location>
</feature>
<sequence length="862" mass="95248">MEIKQAKPGTMAAQKGLGLADKQIAALKNRFLPYEPHLLNVSTDDPYENPFYHEYEKLPFEPIEVMQLQYMTMISDGDRGVAAARGDWHDEIYNQAASPGSVDARSSTTTPNPAKDLKKTAVKMSISDYKNLKEKGIKPSPKPLAVDAERKPGHSRNTSAVTAGTPMSRMSSLEGPPVKQNGVSASATSASVEKKPSKENEKPNTVHSSTAPQEKPRPTTNGHVDPTKSLQVKDTNKAPPKPQSQANHVRNHALPPRPQSPPRKNLDVKPQVEQKQKRPLESGDASQPEKRTKIEHSRTPSNSSMSLPRKPETPAGKLGLNLHKSSSLPKKETSNKPNHNSKPSSEKPMDLPPLLSPLPADLDSSPGMKSQSTSGFKKLESGKNSSQSTPSKYKLASDTIVVKKPSAMESSPLSEPPKSPLAPLPALLSPTLPQVIEDELIRLQQKSAEKAEKHALSTAEARYEKSRQPDTPGVARKTVIPKVGHPPKKNQGESSKPKDRPERFIIKLKYKKRKSNDIRRILGLKPHPDRRFLELEKERIRSTSKAPDTEDEDDVPLSKITVKPTSAPISKKRSSDSFESRTSEPAPKRPKGPEPIDVSKSHKTLDPPFKSPALTAPPSQKSLLATPKKSGDAMKSVAMRRVDSTDALSRTPQTSTSTPASAEKPRLNGTLPDHGDEKKFGESALRLKRKMDEYLKTKGGNRDTITERERKLGVCYGLECLVTYMNTWVALEKAAKRPGANDKAWIDGVRLWDFINAEARTFPVLSVLGCQVGALMREEVNRIYVRMVEEKREGGIEGLGANQRWREKCWMAVGRGRGMLKEFGVNEVLGPWSSAAEALTYCYGVLEKYCRKEKLEWKRDFA</sequence>
<evidence type="ECO:0000313" key="2">
    <source>
        <dbReference type="EMBL" id="PMD38783.1"/>
    </source>
</evidence>
<dbReference type="EMBL" id="KZ613947">
    <property type="protein sequence ID" value="PMD38783.1"/>
    <property type="molecule type" value="Genomic_DNA"/>
</dbReference>
<gene>
    <name evidence="2" type="ORF">L207DRAFT_513265</name>
</gene>
<feature type="compositionally biased region" description="Low complexity" evidence="1">
    <location>
        <begin position="357"/>
        <end position="366"/>
    </location>
</feature>
<feature type="compositionally biased region" description="Polar residues" evidence="1">
    <location>
        <begin position="205"/>
        <end position="233"/>
    </location>
</feature>
<reference evidence="2 3" key="1">
    <citation type="submission" date="2016-04" db="EMBL/GenBank/DDBJ databases">
        <title>A degradative enzymes factory behind the ericoid mycorrhizal symbiosis.</title>
        <authorList>
            <consortium name="DOE Joint Genome Institute"/>
            <person name="Martino E."/>
            <person name="Morin E."/>
            <person name="Grelet G."/>
            <person name="Kuo A."/>
            <person name="Kohler A."/>
            <person name="Daghino S."/>
            <person name="Barry K."/>
            <person name="Choi C."/>
            <person name="Cichocki N."/>
            <person name="Clum A."/>
            <person name="Copeland A."/>
            <person name="Hainaut M."/>
            <person name="Haridas S."/>
            <person name="Labutti K."/>
            <person name="Lindquist E."/>
            <person name="Lipzen A."/>
            <person name="Khouja H.-R."/>
            <person name="Murat C."/>
            <person name="Ohm R."/>
            <person name="Olson A."/>
            <person name="Spatafora J."/>
            <person name="Veneault-Fourrey C."/>
            <person name="Henrissat B."/>
            <person name="Grigoriev I."/>
            <person name="Martin F."/>
            <person name="Perotto S."/>
        </authorList>
    </citation>
    <scope>NUCLEOTIDE SEQUENCE [LARGE SCALE GENOMIC DNA]</scope>
    <source>
        <strain evidence="2 3">F</strain>
    </source>
</reference>
<feature type="compositionally biased region" description="Basic and acidic residues" evidence="1">
    <location>
        <begin position="591"/>
        <end position="605"/>
    </location>
</feature>
<organism evidence="2 3">
    <name type="scientific">Hyaloscypha variabilis (strain UAMH 11265 / GT02V1 / F)</name>
    <name type="common">Meliniomyces variabilis</name>
    <dbReference type="NCBI Taxonomy" id="1149755"/>
    <lineage>
        <taxon>Eukaryota</taxon>
        <taxon>Fungi</taxon>
        <taxon>Dikarya</taxon>
        <taxon>Ascomycota</taxon>
        <taxon>Pezizomycotina</taxon>
        <taxon>Leotiomycetes</taxon>
        <taxon>Helotiales</taxon>
        <taxon>Hyaloscyphaceae</taxon>
        <taxon>Hyaloscypha</taxon>
        <taxon>Hyaloscypha variabilis</taxon>
    </lineage>
</organism>
<evidence type="ECO:0000256" key="1">
    <source>
        <dbReference type="SAM" id="MobiDB-lite"/>
    </source>
</evidence>
<feature type="compositionally biased region" description="Basic and acidic residues" evidence="1">
    <location>
        <begin position="192"/>
        <end position="204"/>
    </location>
</feature>
<accession>A0A2J6RJS8</accession>
<feature type="compositionally biased region" description="Basic and acidic residues" evidence="1">
    <location>
        <begin position="495"/>
        <end position="505"/>
    </location>
</feature>
<feature type="compositionally biased region" description="Polar residues" evidence="1">
    <location>
        <begin position="382"/>
        <end position="391"/>
    </location>
</feature>
<feature type="compositionally biased region" description="Basic and acidic residues" evidence="1">
    <location>
        <begin position="515"/>
        <end position="541"/>
    </location>
</feature>
<protein>
    <submittedName>
        <fullName evidence="2">Uncharacterized protein</fullName>
    </submittedName>
</protein>
<feature type="compositionally biased region" description="Basic and acidic residues" evidence="1">
    <location>
        <begin position="264"/>
        <end position="298"/>
    </location>
</feature>
<keyword evidence="3" id="KW-1185">Reference proteome</keyword>
<feature type="compositionally biased region" description="Low complexity" evidence="1">
    <location>
        <begin position="649"/>
        <end position="662"/>
    </location>
</feature>
<dbReference type="STRING" id="1149755.A0A2J6RJS8"/>
<dbReference type="AlphaFoldDB" id="A0A2J6RJS8"/>
<feature type="region of interest" description="Disordered" evidence="1">
    <location>
        <begin position="96"/>
        <end position="426"/>
    </location>
</feature>
<dbReference type="OrthoDB" id="284473at2759"/>
<evidence type="ECO:0000313" key="3">
    <source>
        <dbReference type="Proteomes" id="UP000235786"/>
    </source>
</evidence>
<proteinExistence type="predicted"/>